<name>A0A7L5DWI3_9SPHI</name>
<organism evidence="3 4">
    <name type="scientific">Mucilaginibacter robiniae</name>
    <dbReference type="NCBI Taxonomy" id="2728022"/>
    <lineage>
        <taxon>Bacteria</taxon>
        <taxon>Pseudomonadati</taxon>
        <taxon>Bacteroidota</taxon>
        <taxon>Sphingobacteriia</taxon>
        <taxon>Sphingobacteriales</taxon>
        <taxon>Sphingobacteriaceae</taxon>
        <taxon>Mucilaginibacter</taxon>
    </lineage>
</organism>
<dbReference type="Pfam" id="PF14344">
    <property type="entry name" value="DUF4397"/>
    <property type="match status" value="1"/>
</dbReference>
<evidence type="ECO:0000259" key="2">
    <source>
        <dbReference type="Pfam" id="PF14344"/>
    </source>
</evidence>
<feature type="domain" description="DUF4397" evidence="2">
    <location>
        <begin position="148"/>
        <end position="228"/>
    </location>
</feature>
<dbReference type="AlphaFoldDB" id="A0A7L5DWI3"/>
<protein>
    <submittedName>
        <fullName evidence="3">DUF4397 domain-containing protein</fullName>
    </submittedName>
</protein>
<feature type="signal peptide" evidence="1">
    <location>
        <begin position="1"/>
        <end position="22"/>
    </location>
</feature>
<evidence type="ECO:0000256" key="1">
    <source>
        <dbReference type="SAM" id="SignalP"/>
    </source>
</evidence>
<proteinExistence type="predicted"/>
<keyword evidence="4" id="KW-1185">Reference proteome</keyword>
<gene>
    <name evidence="3" type="ORF">HH214_04070</name>
</gene>
<keyword evidence="1" id="KW-0732">Signal</keyword>
<dbReference type="RefSeq" id="WP_169606128.1">
    <property type="nucleotide sequence ID" value="NZ_CP051682.1"/>
</dbReference>
<dbReference type="PROSITE" id="PS51257">
    <property type="entry name" value="PROKAR_LIPOPROTEIN"/>
    <property type="match status" value="1"/>
</dbReference>
<feature type="chain" id="PRO_5029848987" evidence="1">
    <location>
        <begin position="23"/>
        <end position="241"/>
    </location>
</feature>
<dbReference type="InterPro" id="IPR025510">
    <property type="entry name" value="DUF4397"/>
</dbReference>
<dbReference type="Proteomes" id="UP000503278">
    <property type="component" value="Chromosome"/>
</dbReference>
<dbReference type="EMBL" id="CP051682">
    <property type="protein sequence ID" value="QJD95111.1"/>
    <property type="molecule type" value="Genomic_DNA"/>
</dbReference>
<dbReference type="KEGG" id="mrob:HH214_04070"/>
<evidence type="ECO:0000313" key="3">
    <source>
        <dbReference type="EMBL" id="QJD95111.1"/>
    </source>
</evidence>
<accession>A0A7L5DWI3</accession>
<reference evidence="3 4" key="1">
    <citation type="submission" date="2020-04" db="EMBL/GenBank/DDBJ databases">
        <title>Genome sequencing of novel species.</title>
        <authorList>
            <person name="Heo J."/>
            <person name="Kim S.-J."/>
            <person name="Kim J.-S."/>
            <person name="Hong S.-B."/>
            <person name="Kwon S.-W."/>
        </authorList>
    </citation>
    <scope>NUCLEOTIDE SEQUENCE [LARGE SCALE GENOMIC DNA]</scope>
    <source>
        <strain evidence="3 4">F39-2</strain>
    </source>
</reference>
<evidence type="ECO:0000313" key="4">
    <source>
        <dbReference type="Proteomes" id="UP000503278"/>
    </source>
</evidence>
<sequence>MRKFKYCILLIVAAIACLTACKKNNDVVATVDNTRLSVINATTDPINIYLNGTRQNSTSGIYTGGSTGYLTIAAGTETFAFKHNFNNVDFSNTDTLFTLPLTLPYVAPVTVSDITTSYAYSLFVTGNTRSDTFLTKDTLTANSSSLPEMRFINAAPTVPNLQIKLDGTVLFTSNAYKSVSTFQTLASSGDKVITVINTATGGTIYTTTVSLTSSSIYTLVALGTLKGTGTSAFRVGLLTNQ</sequence>